<comment type="caution">
    <text evidence="6">The sequence shown here is derived from an EMBL/GenBank/DDBJ whole genome shotgun (WGS) entry which is preliminary data.</text>
</comment>
<accession>A0A4S8J0S9</accession>
<feature type="chain" id="PRO_5020520623" description="Pectinesterase inhibitor domain-containing protein" evidence="4">
    <location>
        <begin position="32"/>
        <end position="187"/>
    </location>
</feature>
<dbReference type="GO" id="GO:0004857">
    <property type="term" value="F:enzyme inhibitor activity"/>
    <property type="evidence" value="ECO:0007669"/>
    <property type="project" value="InterPro"/>
</dbReference>
<dbReference type="InterPro" id="IPR006501">
    <property type="entry name" value="Pectinesterase_inhib_dom"/>
</dbReference>
<proteinExistence type="inferred from homology"/>
<feature type="domain" description="Pectinesterase inhibitor" evidence="5">
    <location>
        <begin position="29"/>
        <end position="182"/>
    </location>
</feature>
<sequence>MEGTAAKPGMLALVFLLSTVLLLTISSPCDATLLQDTCRRITTSRSGIGYEFCVASLQADPACASADRRGLAMIATRLSVAGASAALSAITNMTRAKPNPWSTDCLSVCWEVYDAAIDHLNVAMRNLSARRYREAVVFLSAAVDAPDNCEDAFREMGDGTSSWPLAHEDRDFGRVAAMALAITATLG</sequence>
<gene>
    <name evidence="6" type="ORF">C4D60_Mb11t00640</name>
</gene>
<protein>
    <recommendedName>
        <fullName evidence="5">Pectinesterase inhibitor domain-containing protein</fullName>
    </recommendedName>
</protein>
<evidence type="ECO:0000313" key="6">
    <source>
        <dbReference type="EMBL" id="THU54873.1"/>
    </source>
</evidence>
<name>A0A4S8J0S9_MUSBA</name>
<dbReference type="PANTHER" id="PTHR35357:SF24">
    <property type="entry name" value="OS04G0587200 PROTEIN"/>
    <property type="match status" value="1"/>
</dbReference>
<organism evidence="6 7">
    <name type="scientific">Musa balbisiana</name>
    <name type="common">Banana</name>
    <dbReference type="NCBI Taxonomy" id="52838"/>
    <lineage>
        <taxon>Eukaryota</taxon>
        <taxon>Viridiplantae</taxon>
        <taxon>Streptophyta</taxon>
        <taxon>Embryophyta</taxon>
        <taxon>Tracheophyta</taxon>
        <taxon>Spermatophyta</taxon>
        <taxon>Magnoliopsida</taxon>
        <taxon>Liliopsida</taxon>
        <taxon>Zingiberales</taxon>
        <taxon>Musaceae</taxon>
        <taxon>Musa</taxon>
    </lineage>
</organism>
<dbReference type="SMART" id="SM00856">
    <property type="entry name" value="PMEI"/>
    <property type="match status" value="1"/>
</dbReference>
<dbReference type="NCBIfam" id="TIGR01614">
    <property type="entry name" value="PME_inhib"/>
    <property type="match status" value="1"/>
</dbReference>
<dbReference type="SUPFAM" id="SSF101148">
    <property type="entry name" value="Plant invertase/pectin methylesterase inhibitor"/>
    <property type="match status" value="1"/>
</dbReference>
<dbReference type="Gene3D" id="1.20.140.40">
    <property type="entry name" value="Invertase/pectin methylesterase inhibitor family protein"/>
    <property type="match status" value="1"/>
</dbReference>
<dbReference type="GO" id="GO:0005576">
    <property type="term" value="C:extracellular region"/>
    <property type="evidence" value="ECO:0007669"/>
    <property type="project" value="UniProtKB-ARBA"/>
</dbReference>
<evidence type="ECO:0000256" key="2">
    <source>
        <dbReference type="ARBA" id="ARBA00023157"/>
    </source>
</evidence>
<evidence type="ECO:0000256" key="4">
    <source>
        <dbReference type="SAM" id="SignalP"/>
    </source>
</evidence>
<reference evidence="6 7" key="1">
    <citation type="journal article" date="2019" name="Nat. Plants">
        <title>Genome sequencing of Musa balbisiana reveals subgenome evolution and function divergence in polyploid bananas.</title>
        <authorList>
            <person name="Yao X."/>
        </authorList>
    </citation>
    <scope>NUCLEOTIDE SEQUENCE [LARGE SCALE GENOMIC DNA]</scope>
    <source>
        <strain evidence="7">cv. DH-PKW</strain>
        <tissue evidence="6">Leaves</tissue>
    </source>
</reference>
<evidence type="ECO:0000256" key="1">
    <source>
        <dbReference type="ARBA" id="ARBA00022729"/>
    </source>
</evidence>
<dbReference type="CDD" id="cd15795">
    <property type="entry name" value="PMEI-Pla_a_1_like"/>
    <property type="match status" value="1"/>
</dbReference>
<keyword evidence="7" id="KW-1185">Reference proteome</keyword>
<feature type="signal peptide" evidence="4">
    <location>
        <begin position="1"/>
        <end position="31"/>
    </location>
</feature>
<dbReference type="InterPro" id="IPR034088">
    <property type="entry name" value="Pla_a_1-like"/>
</dbReference>
<keyword evidence="2" id="KW-1015">Disulfide bond</keyword>
<dbReference type="AlphaFoldDB" id="A0A4S8J0S9"/>
<dbReference type="InterPro" id="IPR035513">
    <property type="entry name" value="Invertase/methylesterase_inhib"/>
</dbReference>
<dbReference type="PANTHER" id="PTHR35357">
    <property type="entry name" value="OS02G0537100 PROTEIN"/>
    <property type="match status" value="1"/>
</dbReference>
<dbReference type="FunFam" id="1.20.140.40:FF:000002">
    <property type="entry name" value="Putative invertase inhibitor"/>
    <property type="match status" value="1"/>
</dbReference>
<keyword evidence="1 4" id="KW-0732">Signal</keyword>
<evidence type="ECO:0000256" key="3">
    <source>
        <dbReference type="ARBA" id="ARBA00038471"/>
    </source>
</evidence>
<evidence type="ECO:0000313" key="7">
    <source>
        <dbReference type="Proteomes" id="UP000317650"/>
    </source>
</evidence>
<comment type="similarity">
    <text evidence="3">Belongs to the PMEI family.</text>
</comment>
<dbReference type="Pfam" id="PF04043">
    <property type="entry name" value="PMEI"/>
    <property type="match status" value="1"/>
</dbReference>
<dbReference type="Proteomes" id="UP000317650">
    <property type="component" value="Chromosome 11"/>
</dbReference>
<evidence type="ECO:0000259" key="5">
    <source>
        <dbReference type="SMART" id="SM00856"/>
    </source>
</evidence>
<dbReference type="EMBL" id="PYDT01000007">
    <property type="protein sequence ID" value="THU54873.1"/>
    <property type="molecule type" value="Genomic_DNA"/>
</dbReference>